<dbReference type="GeneID" id="63841588"/>
<evidence type="ECO:0000259" key="10">
    <source>
        <dbReference type="PROSITE" id="PS50011"/>
    </source>
</evidence>
<dbReference type="Gene3D" id="1.10.510.10">
    <property type="entry name" value="Transferase(Phosphotransferase) domain 1"/>
    <property type="match status" value="1"/>
</dbReference>
<dbReference type="SUPFAM" id="SSF56112">
    <property type="entry name" value="Protein kinase-like (PK-like)"/>
    <property type="match status" value="1"/>
</dbReference>
<reference evidence="11" key="1">
    <citation type="journal article" date="2020" name="Phytopathology">
        <title>Genome sequence of the chestnut blight fungus Cryphonectria parasitica EP155: A fundamental resource for an archetypical invasive plant pathogen.</title>
        <authorList>
            <person name="Crouch J.A."/>
            <person name="Dawe A."/>
            <person name="Aerts A."/>
            <person name="Barry K."/>
            <person name="Churchill A.C.L."/>
            <person name="Grimwood J."/>
            <person name="Hillman B."/>
            <person name="Milgroom M.G."/>
            <person name="Pangilinan J."/>
            <person name="Smith M."/>
            <person name="Salamov A."/>
            <person name="Schmutz J."/>
            <person name="Yadav J."/>
            <person name="Grigoriev I.V."/>
            <person name="Nuss D."/>
        </authorList>
    </citation>
    <scope>NUCLEOTIDE SEQUENCE</scope>
    <source>
        <strain evidence="11">EP155</strain>
    </source>
</reference>
<gene>
    <name evidence="11" type="ORF">M406DRAFT_51864</name>
</gene>
<dbReference type="GO" id="GO:0005524">
    <property type="term" value="F:ATP binding"/>
    <property type="evidence" value="ECO:0007669"/>
    <property type="project" value="InterPro"/>
</dbReference>
<organism evidence="11 12">
    <name type="scientific">Cryphonectria parasitica (strain ATCC 38755 / EP155)</name>
    <dbReference type="NCBI Taxonomy" id="660469"/>
    <lineage>
        <taxon>Eukaryota</taxon>
        <taxon>Fungi</taxon>
        <taxon>Dikarya</taxon>
        <taxon>Ascomycota</taxon>
        <taxon>Pezizomycotina</taxon>
        <taxon>Sordariomycetes</taxon>
        <taxon>Sordariomycetidae</taxon>
        <taxon>Diaporthales</taxon>
        <taxon>Cryphonectriaceae</taxon>
        <taxon>Cryphonectria-Endothia species complex</taxon>
        <taxon>Cryphonectria</taxon>
    </lineage>
</organism>
<evidence type="ECO:0000256" key="6">
    <source>
        <dbReference type="ARBA" id="ARBA00030980"/>
    </source>
</evidence>
<evidence type="ECO:0000256" key="2">
    <source>
        <dbReference type="ARBA" id="ARBA00011534"/>
    </source>
</evidence>
<dbReference type="InterPro" id="IPR008266">
    <property type="entry name" value="Tyr_kinase_AS"/>
</dbReference>
<dbReference type="Proteomes" id="UP000803844">
    <property type="component" value="Unassembled WGS sequence"/>
</dbReference>
<dbReference type="AlphaFoldDB" id="A0A9P4XSI1"/>
<comment type="catalytic activity">
    <reaction evidence="9">
        <text>L-seryl-[protein] + ATP = O-phospho-L-seryl-[protein] + ADP + H(+)</text>
        <dbReference type="Rhea" id="RHEA:17989"/>
        <dbReference type="Rhea" id="RHEA-COMP:9863"/>
        <dbReference type="Rhea" id="RHEA-COMP:11604"/>
        <dbReference type="ChEBI" id="CHEBI:15378"/>
        <dbReference type="ChEBI" id="CHEBI:29999"/>
        <dbReference type="ChEBI" id="CHEBI:30616"/>
        <dbReference type="ChEBI" id="CHEBI:83421"/>
        <dbReference type="ChEBI" id="CHEBI:456216"/>
        <dbReference type="EC" id="2.7.11.1"/>
    </reaction>
</comment>
<dbReference type="EMBL" id="MU032354">
    <property type="protein sequence ID" value="KAF3760058.1"/>
    <property type="molecule type" value="Genomic_DNA"/>
</dbReference>
<feature type="domain" description="Protein kinase" evidence="10">
    <location>
        <begin position="1"/>
        <end position="60"/>
    </location>
</feature>
<evidence type="ECO:0000313" key="12">
    <source>
        <dbReference type="Proteomes" id="UP000803844"/>
    </source>
</evidence>
<accession>A0A9P4XSI1</accession>
<evidence type="ECO:0000256" key="4">
    <source>
        <dbReference type="ARBA" id="ARBA00013948"/>
    </source>
</evidence>
<dbReference type="EC" id="2.7.11.1" evidence="3"/>
<evidence type="ECO:0000313" key="11">
    <source>
        <dbReference type="EMBL" id="KAF3760058.1"/>
    </source>
</evidence>
<comment type="caution">
    <text evidence="11">The sequence shown here is derived from an EMBL/GenBank/DDBJ whole genome shotgun (WGS) entry which is preliminary data.</text>
</comment>
<dbReference type="PROSITE" id="PS00109">
    <property type="entry name" value="PROTEIN_KINASE_TYR"/>
    <property type="match status" value="1"/>
</dbReference>
<feature type="non-terminal residue" evidence="11">
    <location>
        <position position="1"/>
    </location>
</feature>
<evidence type="ECO:0000256" key="1">
    <source>
        <dbReference type="ARBA" id="ARBA00003747"/>
    </source>
</evidence>
<evidence type="ECO:0000256" key="8">
    <source>
        <dbReference type="ARBA" id="ARBA00047899"/>
    </source>
</evidence>
<comment type="subunit">
    <text evidence="2">Component of the EKC/KEOPS complex composed of at least BUD32, CGI121, GON7, KAE1 and PCC1; the whole complex dimerizes.</text>
</comment>
<comment type="catalytic activity">
    <reaction evidence="8">
        <text>L-threonyl-[protein] + ATP = O-phospho-L-threonyl-[protein] + ADP + H(+)</text>
        <dbReference type="Rhea" id="RHEA:46608"/>
        <dbReference type="Rhea" id="RHEA-COMP:11060"/>
        <dbReference type="Rhea" id="RHEA-COMP:11605"/>
        <dbReference type="ChEBI" id="CHEBI:15378"/>
        <dbReference type="ChEBI" id="CHEBI:30013"/>
        <dbReference type="ChEBI" id="CHEBI:30616"/>
        <dbReference type="ChEBI" id="CHEBI:61977"/>
        <dbReference type="ChEBI" id="CHEBI:456216"/>
        <dbReference type="EC" id="2.7.11.1"/>
    </reaction>
</comment>
<proteinExistence type="predicted"/>
<evidence type="ECO:0000256" key="5">
    <source>
        <dbReference type="ARBA" id="ARBA00019973"/>
    </source>
</evidence>
<keyword evidence="12" id="KW-1185">Reference proteome</keyword>
<dbReference type="OrthoDB" id="10252171at2759"/>
<evidence type="ECO:0000256" key="3">
    <source>
        <dbReference type="ARBA" id="ARBA00012513"/>
    </source>
</evidence>
<comment type="function">
    <text evidence="1">Component of the EKC/KEOPS complex that is required for the formation of a threonylcarbamoyl group on adenosine at position 37 (t(6)A37) in tRNAs that read codons beginning with adenine. The complex is probably involved in the transfer of the threonylcarbamoyl moiety of threonylcarbamoyl-AMP (TC-AMP) to the N6 group of A37. BUD32 has ATPase activity in the context of the EKC/KEOPS complex and likely plays a supporting role to the catalytic subunit KAE1. The EKC/KEOPS complex also promotes both telomere uncapping and telomere elongation. The complex is required for efficient recruitment of transcriptional coactivators.</text>
</comment>
<dbReference type="RefSeq" id="XP_040771037.1">
    <property type="nucleotide sequence ID" value="XM_040924459.1"/>
</dbReference>
<feature type="non-terminal residue" evidence="11">
    <location>
        <position position="60"/>
    </location>
</feature>
<name>A0A9P4XSI1_CRYP1</name>
<dbReference type="PROSITE" id="PS50011">
    <property type="entry name" value="PROTEIN_KINASE_DOM"/>
    <property type="match status" value="1"/>
</dbReference>
<dbReference type="InterPro" id="IPR011009">
    <property type="entry name" value="Kinase-like_dom_sf"/>
</dbReference>
<protein>
    <recommendedName>
        <fullName evidence="5">EKC/KEOPS complex subunit BUD32</fullName>
        <ecNumber evidence="3">2.7.11.1</ecNumber>
    </recommendedName>
    <alternativeName>
        <fullName evidence="6 7">Atypical Serine/threonine protein kinase BUD32</fullName>
    </alternativeName>
    <alternativeName>
        <fullName evidence="4">EKC/KEOPS complex subunit bud32</fullName>
    </alternativeName>
</protein>
<evidence type="ECO:0000256" key="7">
    <source>
        <dbReference type="ARBA" id="ARBA00033194"/>
    </source>
</evidence>
<sequence length="60" mass="6596">YVHGKNITHRDISTRNILVAARDLEMGTIHVVLTDFGLSKEGSMLVTQCGTPEFVAPEIL</sequence>
<dbReference type="PANTHER" id="PTHR24347">
    <property type="entry name" value="SERINE/THREONINE-PROTEIN KINASE"/>
    <property type="match status" value="1"/>
</dbReference>
<dbReference type="GO" id="GO:0004674">
    <property type="term" value="F:protein serine/threonine kinase activity"/>
    <property type="evidence" value="ECO:0007669"/>
    <property type="project" value="UniProtKB-EC"/>
</dbReference>
<dbReference type="Pfam" id="PF00069">
    <property type="entry name" value="Pkinase"/>
    <property type="match status" value="1"/>
</dbReference>
<evidence type="ECO:0000256" key="9">
    <source>
        <dbReference type="ARBA" id="ARBA00048679"/>
    </source>
</evidence>
<dbReference type="InterPro" id="IPR000719">
    <property type="entry name" value="Prot_kinase_dom"/>
</dbReference>